<organism evidence="2 3">
    <name type="scientific">Mycobacterium phage CRB2</name>
    <dbReference type="NCBI Taxonomy" id="2483623"/>
    <lineage>
        <taxon>Viruses</taxon>
        <taxon>Duplodnaviria</taxon>
        <taxon>Heunggongvirae</taxon>
        <taxon>Uroviricota</taxon>
        <taxon>Caudoviricetes</taxon>
        <taxon>Bclasvirinae</taxon>
        <taxon>Quesadillavirus</taxon>
        <taxon>Quesadillavirus CRB2</taxon>
    </lineage>
</organism>
<dbReference type="Pfam" id="PF23781">
    <property type="entry name" value="Phage_TAC_16"/>
    <property type="match status" value="1"/>
</dbReference>
<reference evidence="2 3" key="1">
    <citation type="journal article" date="2019" name="PLoS ONE">
        <title>Mycobacteriophage CRB2 defines a new subcluster in mycobacteriophage classification.</title>
        <authorList>
            <person name="Suarez C.A."/>
            <person name="Franceschelli J.J."/>
            <person name="Morbidoni H.R."/>
        </authorList>
    </citation>
    <scope>NUCLEOTIDE SEQUENCE [LARGE SCALE GENOMIC DNA]</scope>
</reference>
<evidence type="ECO:0000313" key="3">
    <source>
        <dbReference type="Proteomes" id="UP000292006"/>
    </source>
</evidence>
<evidence type="ECO:0000256" key="1">
    <source>
        <dbReference type="SAM" id="MobiDB-lite"/>
    </source>
</evidence>
<evidence type="ECO:0008006" key="4">
    <source>
        <dbReference type="Google" id="ProtNLM"/>
    </source>
</evidence>
<protein>
    <recommendedName>
        <fullName evidence="4">Tail assembly chaperone</fullName>
    </recommendedName>
</protein>
<name>A0A455LM61_9CAUD</name>
<accession>A0A455LM61</accession>
<sequence>MYDPPAGYVDCESDAQDAPTPPGAPFHEIEVDGVGIIHARKPLPNAIPALAGAANSKVSGQSRIDYLDIFVQNHLAEGEFENLLSRMMDPDHDMPPDAMLRVSRAIATAGSARPTRRSSTSR</sequence>
<dbReference type="Proteomes" id="UP000292006">
    <property type="component" value="Segment"/>
</dbReference>
<proteinExistence type="predicted"/>
<dbReference type="EMBL" id="MK059749">
    <property type="protein sequence ID" value="AYP70027.1"/>
    <property type="molecule type" value="Genomic_DNA"/>
</dbReference>
<keyword evidence="3" id="KW-1185">Reference proteome</keyword>
<evidence type="ECO:0000313" key="2">
    <source>
        <dbReference type="EMBL" id="AYP70027.1"/>
    </source>
</evidence>
<dbReference type="InterPro" id="IPR056927">
    <property type="entry name" value="Phage_TAC"/>
</dbReference>
<gene>
    <name evidence="2" type="ORF">CRB2_41</name>
</gene>
<feature type="region of interest" description="Disordered" evidence="1">
    <location>
        <begin position="1"/>
        <end position="23"/>
    </location>
</feature>